<feature type="transmembrane region" description="Helical" evidence="7">
    <location>
        <begin position="142"/>
        <end position="164"/>
    </location>
</feature>
<feature type="transmembrane region" description="Helical" evidence="7">
    <location>
        <begin position="225"/>
        <end position="247"/>
    </location>
</feature>
<evidence type="ECO:0000256" key="3">
    <source>
        <dbReference type="ARBA" id="ARBA00022475"/>
    </source>
</evidence>
<comment type="subcellular location">
    <subcellularLocation>
        <location evidence="1">Cell membrane</location>
        <topology evidence="1">Multi-pass membrane protein</topology>
    </subcellularLocation>
</comment>
<keyword evidence="4 7" id="KW-0812">Transmembrane</keyword>
<keyword evidence="2" id="KW-0813">Transport</keyword>
<protein>
    <submittedName>
        <fullName evidence="9">MFS-type transporter YcnB</fullName>
    </submittedName>
    <submittedName>
        <fullName evidence="10">Major facilitator superfamily permease</fullName>
    </submittedName>
</protein>
<dbReference type="OrthoDB" id="9816041at2"/>
<dbReference type="PRINTS" id="PR01036">
    <property type="entry name" value="TCRTETB"/>
</dbReference>
<evidence type="ECO:0000256" key="1">
    <source>
        <dbReference type="ARBA" id="ARBA00004651"/>
    </source>
</evidence>
<evidence type="ECO:0000256" key="4">
    <source>
        <dbReference type="ARBA" id="ARBA00022692"/>
    </source>
</evidence>
<evidence type="ECO:0000256" key="5">
    <source>
        <dbReference type="ARBA" id="ARBA00022989"/>
    </source>
</evidence>
<dbReference type="InterPro" id="IPR020846">
    <property type="entry name" value="MFS_dom"/>
</dbReference>
<evidence type="ECO:0000256" key="7">
    <source>
        <dbReference type="SAM" id="Phobius"/>
    </source>
</evidence>
<dbReference type="Pfam" id="PF07690">
    <property type="entry name" value="MFS_1"/>
    <property type="match status" value="1"/>
</dbReference>
<feature type="transmembrane region" description="Helical" evidence="7">
    <location>
        <begin position="200"/>
        <end position="219"/>
    </location>
</feature>
<keyword evidence="12" id="KW-1185">Reference proteome</keyword>
<feature type="transmembrane region" description="Helical" evidence="7">
    <location>
        <begin position="430"/>
        <end position="454"/>
    </location>
</feature>
<dbReference type="InterPro" id="IPR011701">
    <property type="entry name" value="MFS"/>
</dbReference>
<evidence type="ECO:0000256" key="6">
    <source>
        <dbReference type="ARBA" id="ARBA00023136"/>
    </source>
</evidence>
<feature type="transmembrane region" description="Helical" evidence="7">
    <location>
        <begin position="170"/>
        <end position="188"/>
    </location>
</feature>
<dbReference type="Gene3D" id="1.20.1250.20">
    <property type="entry name" value="MFS general substrate transporter like domains"/>
    <property type="match status" value="1"/>
</dbReference>
<feature type="transmembrane region" description="Helical" evidence="7">
    <location>
        <begin position="267"/>
        <end position="293"/>
    </location>
</feature>
<proteinExistence type="predicted"/>
<dbReference type="SUPFAM" id="SSF103473">
    <property type="entry name" value="MFS general substrate transporter"/>
    <property type="match status" value="1"/>
</dbReference>
<dbReference type="GO" id="GO:0005886">
    <property type="term" value="C:plasma membrane"/>
    <property type="evidence" value="ECO:0007669"/>
    <property type="project" value="UniProtKB-SubCell"/>
</dbReference>
<evidence type="ECO:0000313" key="12">
    <source>
        <dbReference type="Proteomes" id="UP000321598"/>
    </source>
</evidence>
<keyword evidence="3" id="KW-1003">Cell membrane</keyword>
<feature type="transmembrane region" description="Helical" evidence="7">
    <location>
        <begin position="53"/>
        <end position="74"/>
    </location>
</feature>
<dbReference type="AlphaFoldDB" id="A0A380CSD2"/>
<evidence type="ECO:0000256" key="2">
    <source>
        <dbReference type="ARBA" id="ARBA00022448"/>
    </source>
</evidence>
<reference evidence="10 11" key="1">
    <citation type="submission" date="2018-06" db="EMBL/GenBank/DDBJ databases">
        <authorList>
            <consortium name="Pathogen Informatics"/>
            <person name="Doyle S."/>
        </authorList>
    </citation>
    <scope>NUCLEOTIDE SEQUENCE [LARGE SCALE GENOMIC DNA]</scope>
    <source>
        <strain evidence="10 11">NCTC12413</strain>
    </source>
</reference>
<evidence type="ECO:0000259" key="8">
    <source>
        <dbReference type="PROSITE" id="PS50850"/>
    </source>
</evidence>
<dbReference type="GO" id="GO:0022857">
    <property type="term" value="F:transmembrane transporter activity"/>
    <property type="evidence" value="ECO:0007669"/>
    <property type="project" value="InterPro"/>
</dbReference>
<evidence type="ECO:0000313" key="10">
    <source>
        <dbReference type="EMBL" id="SUJ26002.1"/>
    </source>
</evidence>
<feature type="transmembrane region" description="Helical" evidence="7">
    <location>
        <begin position="110"/>
        <end position="130"/>
    </location>
</feature>
<dbReference type="InterPro" id="IPR004638">
    <property type="entry name" value="EmrB-like"/>
</dbReference>
<dbReference type="InterPro" id="IPR036259">
    <property type="entry name" value="MFS_trans_sf"/>
</dbReference>
<sequence>MAESEKFNLGKNMPLFIVLLSGAFITILNQTLLGTALPPIMKDLQLSNSTVQWLQSIFMLVNGIMIPVTAFFIERFTSRQLFLSAMGIFTVGTLICAIGPNFSILLIGRILQAAGAGIMMPLMQTILFLLFPEEKRGTAMGLFGLVIAFAPAIGPTLSGILVEFFTWRSVFYVILPIAVVNIITAYYLLSNVTELTHPKLDKLSVLLSTVGFGGLLYSFSTVSEAGFTSLRVIITLIIGVVTLYFFIKRQLKLKEPMLEFRVFNYNIFTIGTILGMFVFAVMIATNIILPLYMQNMLQLTALESGLVLLPGAIVMGLMNPITGYMFDKFGGKWLARIGLLLLALSTLPFTFLTSHTSVTYLTIMNSIRMVAIAMVMMPMTTLAINQLPKQLIPHGTAMNNTFRQMAGAIGTAVFITIMSLAAVSDGGAEGIIHGVNISFIVATIVTFLAFALSFKLHEGPKKVKKMQS</sequence>
<feature type="domain" description="Major facilitator superfamily (MFS) profile" evidence="8">
    <location>
        <begin position="15"/>
        <end position="461"/>
    </location>
</feature>
<evidence type="ECO:0000313" key="9">
    <source>
        <dbReference type="EMBL" id="GEP99845.1"/>
    </source>
</evidence>
<dbReference type="PANTHER" id="PTHR42718">
    <property type="entry name" value="MAJOR FACILITATOR SUPERFAMILY MULTIDRUG TRANSPORTER MFSC"/>
    <property type="match status" value="1"/>
</dbReference>
<dbReference type="CDD" id="cd17503">
    <property type="entry name" value="MFS_LmrB_MDR_like"/>
    <property type="match status" value="1"/>
</dbReference>
<keyword evidence="5 7" id="KW-1133">Transmembrane helix</keyword>
<feature type="transmembrane region" description="Helical" evidence="7">
    <location>
        <begin position="333"/>
        <end position="352"/>
    </location>
</feature>
<dbReference type="EMBL" id="UGZE01000001">
    <property type="protein sequence ID" value="SUJ26002.1"/>
    <property type="molecule type" value="Genomic_DNA"/>
</dbReference>
<accession>A0A380CSD2</accession>
<name>A0A380CSD2_9STAP</name>
<dbReference type="Proteomes" id="UP000321598">
    <property type="component" value="Unassembled WGS sequence"/>
</dbReference>
<evidence type="ECO:0000313" key="11">
    <source>
        <dbReference type="Proteomes" id="UP000254956"/>
    </source>
</evidence>
<feature type="transmembrane region" description="Helical" evidence="7">
    <location>
        <begin position="358"/>
        <end position="384"/>
    </location>
</feature>
<dbReference type="Gene3D" id="1.20.1720.10">
    <property type="entry name" value="Multidrug resistance protein D"/>
    <property type="match status" value="1"/>
</dbReference>
<organism evidence="10 11">
    <name type="scientific">Staphylococcus arlettae</name>
    <dbReference type="NCBI Taxonomy" id="29378"/>
    <lineage>
        <taxon>Bacteria</taxon>
        <taxon>Bacillati</taxon>
        <taxon>Bacillota</taxon>
        <taxon>Bacilli</taxon>
        <taxon>Bacillales</taxon>
        <taxon>Staphylococcaceae</taxon>
        <taxon>Staphylococcus</taxon>
    </lineage>
</organism>
<reference evidence="9 12" key="2">
    <citation type="submission" date="2019-07" db="EMBL/GenBank/DDBJ databases">
        <title>Whole genome shotgun sequence of Staphylococcus arlettae NBRC 109765.</title>
        <authorList>
            <person name="Hosoyama A."/>
            <person name="Uohara A."/>
            <person name="Ohji S."/>
            <person name="Ichikawa N."/>
        </authorList>
    </citation>
    <scope>NUCLEOTIDE SEQUENCE [LARGE SCALE GENOMIC DNA]</scope>
    <source>
        <strain evidence="9 12">NBRC 109765</strain>
    </source>
</reference>
<feature type="transmembrane region" description="Helical" evidence="7">
    <location>
        <begin position="81"/>
        <end position="104"/>
    </location>
</feature>
<gene>
    <name evidence="10" type="primary">emrB_3</name>
    <name evidence="9" type="synonym">ycnB</name>
    <name evidence="10" type="ORF">NCTC12413_02349</name>
    <name evidence="9" type="ORF">SAR03_08830</name>
</gene>
<dbReference type="NCBIfam" id="TIGR00711">
    <property type="entry name" value="efflux_EmrB"/>
    <property type="match status" value="1"/>
</dbReference>
<dbReference type="EMBL" id="BKAV01000005">
    <property type="protein sequence ID" value="GEP99845.1"/>
    <property type="molecule type" value="Genomic_DNA"/>
</dbReference>
<dbReference type="RefSeq" id="WP_002509505.1">
    <property type="nucleotide sequence ID" value="NZ_QLJA01000006.1"/>
</dbReference>
<feature type="transmembrane region" description="Helical" evidence="7">
    <location>
        <begin position="305"/>
        <end position="326"/>
    </location>
</feature>
<dbReference type="PANTHER" id="PTHR42718:SF24">
    <property type="entry name" value="MAJOR FACILITATOR SUPERFAMILY (MFS) PROFILE DOMAIN-CONTAINING PROTEIN"/>
    <property type="match status" value="1"/>
</dbReference>
<dbReference type="PROSITE" id="PS50850">
    <property type="entry name" value="MFS"/>
    <property type="match status" value="1"/>
</dbReference>
<keyword evidence="6 7" id="KW-0472">Membrane</keyword>
<feature type="transmembrane region" description="Helical" evidence="7">
    <location>
        <begin position="405"/>
        <end position="424"/>
    </location>
</feature>
<feature type="transmembrane region" description="Helical" evidence="7">
    <location>
        <begin position="12"/>
        <end position="33"/>
    </location>
</feature>
<dbReference type="Proteomes" id="UP000254956">
    <property type="component" value="Unassembled WGS sequence"/>
</dbReference>